<sequence>MDFIFSYNDYEVGCGECGMDVTTKCTKELSDCGHKMPKVMRDMLSKLVSYSPSLKRKLFISGYYNGEKPLKMVLLDTPVGYVTRYDALKFVRYPQNHNELFRQLSAVLQTIVAVLEDVKKNI</sequence>
<keyword evidence="2" id="KW-1185">Reference proteome</keyword>
<dbReference type="EMBL" id="AMYB01000011">
    <property type="protein sequence ID" value="OAC98131.1"/>
    <property type="molecule type" value="Genomic_DNA"/>
</dbReference>
<gene>
    <name evidence="1" type="ORF">MUCCIDRAFT_167777</name>
</gene>
<evidence type="ECO:0000313" key="2">
    <source>
        <dbReference type="Proteomes" id="UP000077051"/>
    </source>
</evidence>
<dbReference type="VEuPathDB" id="FungiDB:MUCCIDRAFT_167777"/>
<dbReference type="Proteomes" id="UP000077051">
    <property type="component" value="Unassembled WGS sequence"/>
</dbReference>
<evidence type="ECO:0000313" key="1">
    <source>
        <dbReference type="EMBL" id="OAC98131.1"/>
    </source>
</evidence>
<organism evidence="1 2">
    <name type="scientific">Mucor lusitanicus CBS 277.49</name>
    <dbReference type="NCBI Taxonomy" id="747725"/>
    <lineage>
        <taxon>Eukaryota</taxon>
        <taxon>Fungi</taxon>
        <taxon>Fungi incertae sedis</taxon>
        <taxon>Mucoromycota</taxon>
        <taxon>Mucoromycotina</taxon>
        <taxon>Mucoromycetes</taxon>
        <taxon>Mucorales</taxon>
        <taxon>Mucorineae</taxon>
        <taxon>Mucoraceae</taxon>
        <taxon>Mucor</taxon>
    </lineage>
</organism>
<proteinExistence type="predicted"/>
<comment type="caution">
    <text evidence="1">The sequence shown here is derived from an EMBL/GenBank/DDBJ whole genome shotgun (WGS) entry which is preliminary data.</text>
</comment>
<dbReference type="OrthoDB" id="2269854at2759"/>
<name>A0A168GXJ7_MUCCL</name>
<accession>A0A168GXJ7</accession>
<reference evidence="1 2" key="1">
    <citation type="submission" date="2015-06" db="EMBL/GenBank/DDBJ databases">
        <title>Expansion of signal transduction pathways in fungi by whole-genome duplication.</title>
        <authorList>
            <consortium name="DOE Joint Genome Institute"/>
            <person name="Corrochano L.M."/>
            <person name="Kuo A."/>
            <person name="Marcet-Houben M."/>
            <person name="Polaino S."/>
            <person name="Salamov A."/>
            <person name="Villalobos J.M."/>
            <person name="Alvarez M.I."/>
            <person name="Avalos J."/>
            <person name="Benito E.P."/>
            <person name="Benoit I."/>
            <person name="Burger G."/>
            <person name="Camino L.P."/>
            <person name="Canovas D."/>
            <person name="Cerda-Olmedo E."/>
            <person name="Cheng J.-F."/>
            <person name="Dominguez A."/>
            <person name="Elias M."/>
            <person name="Eslava A.P."/>
            <person name="Glaser F."/>
            <person name="Grimwood J."/>
            <person name="Gutierrez G."/>
            <person name="Heitman J."/>
            <person name="Henrissat B."/>
            <person name="Iturriaga E.A."/>
            <person name="Lang B.F."/>
            <person name="Lavin J.L."/>
            <person name="Lee S."/>
            <person name="Li W."/>
            <person name="Lindquist E."/>
            <person name="Lopez-Garcia S."/>
            <person name="Luque E.M."/>
            <person name="Marcos A.T."/>
            <person name="Martin J."/>
            <person name="Mccluskey K."/>
            <person name="Medina H.R."/>
            <person name="Miralles-Duran A."/>
            <person name="Miyazaki A."/>
            <person name="Munoz-Torres E."/>
            <person name="Oguiza J.A."/>
            <person name="Ohm R."/>
            <person name="Olmedo M."/>
            <person name="Orejas M."/>
            <person name="Ortiz-Castellanos L."/>
            <person name="Pisabarro A.G."/>
            <person name="Rodriguez-Romero J."/>
            <person name="Ruiz-Herrera J."/>
            <person name="Ruiz-Vazquez R."/>
            <person name="Sanz C."/>
            <person name="Schackwitz W."/>
            <person name="Schmutz J."/>
            <person name="Shahriari M."/>
            <person name="Shelest E."/>
            <person name="Silva-Franco F."/>
            <person name="Soanes D."/>
            <person name="Syed K."/>
            <person name="Tagua V.G."/>
            <person name="Talbot N.J."/>
            <person name="Thon M."/>
            <person name="De Vries R.P."/>
            <person name="Wiebenga A."/>
            <person name="Yadav J.S."/>
            <person name="Braun E.L."/>
            <person name="Baker S."/>
            <person name="Garre V."/>
            <person name="Horwitz B."/>
            <person name="Torres-Martinez S."/>
            <person name="Idnurm A."/>
            <person name="Herrera-Estrella A."/>
            <person name="Gabaldon T."/>
            <person name="Grigoriev I.V."/>
        </authorList>
    </citation>
    <scope>NUCLEOTIDE SEQUENCE [LARGE SCALE GENOMIC DNA]</scope>
    <source>
        <strain evidence="1 2">CBS 277.49</strain>
    </source>
</reference>
<dbReference type="AlphaFoldDB" id="A0A168GXJ7"/>
<protein>
    <submittedName>
        <fullName evidence="1">Uncharacterized protein</fullName>
    </submittedName>
</protein>